<dbReference type="InterPro" id="IPR002155">
    <property type="entry name" value="Thiolase"/>
</dbReference>
<evidence type="ECO:0000259" key="2">
    <source>
        <dbReference type="Pfam" id="PF00108"/>
    </source>
</evidence>
<dbReference type="Pfam" id="PF22691">
    <property type="entry name" value="Thiolase_C_1"/>
    <property type="match status" value="1"/>
</dbReference>
<dbReference type="EMBL" id="DRWN01000025">
    <property type="protein sequence ID" value="HHK68114.1"/>
    <property type="molecule type" value="Genomic_DNA"/>
</dbReference>
<keyword evidence="1" id="KW-0414">Isoprene biosynthesis</keyword>
<organism evidence="4">
    <name type="scientific">Caldiarchaeum subterraneum</name>
    <dbReference type="NCBI Taxonomy" id="311458"/>
    <lineage>
        <taxon>Archaea</taxon>
        <taxon>Nitrososphaerota</taxon>
        <taxon>Candidatus Caldarchaeales</taxon>
        <taxon>Candidatus Caldarchaeaceae</taxon>
        <taxon>Candidatus Caldarchaeum</taxon>
    </lineage>
</organism>
<dbReference type="PIRSF" id="PIRSF000429">
    <property type="entry name" value="Ac-CoA_Ac_transf"/>
    <property type="match status" value="1"/>
</dbReference>
<dbReference type="GO" id="GO:0008299">
    <property type="term" value="P:isoprenoid biosynthetic process"/>
    <property type="evidence" value="ECO:0007669"/>
    <property type="project" value="UniProtKB-KW"/>
</dbReference>
<dbReference type="PANTHER" id="PTHR42870:SF6">
    <property type="entry name" value="ACETYL-COA C-ACYLTRANSFERASE"/>
    <property type="match status" value="1"/>
</dbReference>
<feature type="domain" description="Thiolase N-terminal" evidence="2">
    <location>
        <begin position="18"/>
        <end position="220"/>
    </location>
</feature>
<accession>A0A7C5QJ23</accession>
<dbReference type="SUPFAM" id="SSF53901">
    <property type="entry name" value="Thiolase-like"/>
    <property type="match status" value="1"/>
</dbReference>
<feature type="domain" description="Thiolase C-terminal" evidence="3">
    <location>
        <begin position="237"/>
        <end position="382"/>
    </location>
</feature>
<dbReference type="GO" id="GO:0016747">
    <property type="term" value="F:acyltransferase activity, transferring groups other than amino-acyl groups"/>
    <property type="evidence" value="ECO:0007669"/>
    <property type="project" value="InterPro"/>
</dbReference>
<dbReference type="InterPro" id="IPR016039">
    <property type="entry name" value="Thiolase-like"/>
</dbReference>
<evidence type="ECO:0000259" key="3">
    <source>
        <dbReference type="Pfam" id="PF22691"/>
    </source>
</evidence>
<dbReference type="InterPro" id="IPR020616">
    <property type="entry name" value="Thiolase_N"/>
</dbReference>
<evidence type="ECO:0000256" key="1">
    <source>
        <dbReference type="ARBA" id="ARBA00023229"/>
    </source>
</evidence>
<proteinExistence type="predicted"/>
<dbReference type="Pfam" id="PF00108">
    <property type="entry name" value="Thiolase_N"/>
    <property type="match status" value="1"/>
</dbReference>
<dbReference type="PANTHER" id="PTHR42870">
    <property type="entry name" value="ACETYL-COA C-ACETYLTRANSFERASE"/>
    <property type="match status" value="1"/>
</dbReference>
<protein>
    <submittedName>
        <fullName evidence="4">Thiolase family protein</fullName>
    </submittedName>
</protein>
<dbReference type="AlphaFoldDB" id="A0A7C5QJ23"/>
<dbReference type="CDD" id="cd00829">
    <property type="entry name" value="SCP-x_thiolase"/>
    <property type="match status" value="1"/>
</dbReference>
<dbReference type="Gene3D" id="3.40.47.10">
    <property type="match status" value="1"/>
</dbReference>
<comment type="caution">
    <text evidence="4">The sequence shown here is derived from an EMBL/GenBank/DDBJ whole genome shotgun (WGS) entry which is preliminary data.</text>
</comment>
<evidence type="ECO:0000313" key="4">
    <source>
        <dbReference type="EMBL" id="HHK68114.1"/>
    </source>
</evidence>
<dbReference type="InterPro" id="IPR055140">
    <property type="entry name" value="Thiolase_C_2"/>
</dbReference>
<gene>
    <name evidence="4" type="ORF">ENM11_03035</name>
</gene>
<name>A0A7C5QJ23_CALS0</name>
<reference evidence="4" key="1">
    <citation type="journal article" date="2020" name="mSystems">
        <title>Genome- and Community-Level Interaction Insights into Carbon Utilization and Element Cycling Functions of Hydrothermarchaeota in Hydrothermal Sediment.</title>
        <authorList>
            <person name="Zhou Z."/>
            <person name="Liu Y."/>
            <person name="Xu W."/>
            <person name="Pan J."/>
            <person name="Luo Z.H."/>
            <person name="Li M."/>
        </authorList>
    </citation>
    <scope>NUCLEOTIDE SEQUENCE [LARGE SCALE GENOMIC DNA]</scope>
    <source>
        <strain evidence="4">SpSt-1056</strain>
    </source>
</reference>
<sequence length="384" mass="40579">MKAFLCGGAVLKVDEHWDKSLPNLLAEAGLKALDSSGISYVDHVYVANVYGEVLQEQANLGSLLAEELGLRGVAASRVEAGGASGLAAVYAGCLAVSSGLANAVLVVGAEKMSDGTVEEAVSLLTMEERQDYVGYLGVSQLAEAALLYKEYVKRYRISNDDVAYFPVISHENSSTAPHAQYQFKISLETVINSPYVAEPLHRLETTSPSDGAAAILIVSQELARRVKEPKCLLTGIGSASDLMTAFDREDPLEMRGLADAGKRALEMAGIKASDVDFLELHDPYSILAPLSLEALGIAEKGQACLQARKGRFSLSGEKPINTFGGLKGRGYPVGASGVYAVVEAFMQLTDNASKNQVPGADVGLVESLSGLGSYAGVAVLERMR</sequence>